<dbReference type="Gene3D" id="2.60.200.20">
    <property type="match status" value="1"/>
</dbReference>
<organism evidence="3 4">
    <name type="scientific">Pseudocohnilembus persalinus</name>
    <name type="common">Ciliate</name>
    <dbReference type="NCBI Taxonomy" id="266149"/>
    <lineage>
        <taxon>Eukaryota</taxon>
        <taxon>Sar</taxon>
        <taxon>Alveolata</taxon>
        <taxon>Ciliophora</taxon>
        <taxon>Intramacronucleata</taxon>
        <taxon>Oligohymenophorea</taxon>
        <taxon>Scuticociliatia</taxon>
        <taxon>Philasterida</taxon>
        <taxon>Pseudocohnilembidae</taxon>
        <taxon>Pseudocohnilembus</taxon>
    </lineage>
</organism>
<proteinExistence type="predicted"/>
<reference evidence="3 4" key="1">
    <citation type="journal article" date="2015" name="Sci. Rep.">
        <title>Genome of the facultative scuticociliatosis pathogen Pseudocohnilembus persalinus provides insight into its virulence through horizontal gene transfer.</title>
        <authorList>
            <person name="Xiong J."/>
            <person name="Wang G."/>
            <person name="Cheng J."/>
            <person name="Tian M."/>
            <person name="Pan X."/>
            <person name="Warren A."/>
            <person name="Jiang C."/>
            <person name="Yuan D."/>
            <person name="Miao W."/>
        </authorList>
    </citation>
    <scope>NUCLEOTIDE SEQUENCE [LARGE SCALE GENOMIC DNA]</scope>
    <source>
        <strain evidence="3">36N120E</strain>
    </source>
</reference>
<dbReference type="AlphaFoldDB" id="A0A0V0R1U4"/>
<evidence type="ECO:0000256" key="1">
    <source>
        <dbReference type="SAM" id="MobiDB-lite"/>
    </source>
</evidence>
<dbReference type="InterPro" id="IPR000253">
    <property type="entry name" value="FHA_dom"/>
</dbReference>
<sequence length="329" mass="38434">MSPKCLQIVELPKFLYFYETTWGIPSQRLSIMNHKFSLPEEVHMDSSNECLQLTVIKSPSRTISLLQKQAMIKLYQTHIEIQNGSQQYLKQISQCIFGTDQEKCDIVFPWTSDISPQHLKIGQSSQGYWIKDISKLNRSVFVMQKNQQYQLQGNSVVQFGLDDKFLISYVRPVFTPDSQQYRDATQVQQQELYSDFNLDQNYNKEGSDNDNNEYSNQNQGLKSKQNKTFYFDPDVKDLEITLKKYKEIKFNNSYIQKSNVKDIEKNNDFSDDDFDLAMINQKGPLLRMKGLQGQYKDQILEFDQGIYTFGTDESNKFVFKNPSVSKDMV</sequence>
<evidence type="ECO:0000313" key="3">
    <source>
        <dbReference type="EMBL" id="KRX08503.1"/>
    </source>
</evidence>
<protein>
    <submittedName>
        <fullName evidence="3">SMAD/FHA domain</fullName>
    </submittedName>
</protein>
<dbReference type="Pfam" id="PF00498">
    <property type="entry name" value="FHA"/>
    <property type="match status" value="1"/>
</dbReference>
<dbReference type="Proteomes" id="UP000054937">
    <property type="component" value="Unassembled WGS sequence"/>
</dbReference>
<dbReference type="InParanoid" id="A0A0V0R1U4"/>
<comment type="caution">
    <text evidence="3">The sequence shown here is derived from an EMBL/GenBank/DDBJ whole genome shotgun (WGS) entry which is preliminary data.</text>
</comment>
<dbReference type="EMBL" id="LDAU01000063">
    <property type="protein sequence ID" value="KRX08503.1"/>
    <property type="molecule type" value="Genomic_DNA"/>
</dbReference>
<feature type="domain" description="FHA" evidence="2">
    <location>
        <begin position="96"/>
        <end position="160"/>
    </location>
</feature>
<evidence type="ECO:0000259" key="2">
    <source>
        <dbReference type="Pfam" id="PF00498"/>
    </source>
</evidence>
<evidence type="ECO:0000313" key="4">
    <source>
        <dbReference type="Proteomes" id="UP000054937"/>
    </source>
</evidence>
<accession>A0A0V0R1U4</accession>
<gene>
    <name evidence="3" type="ORF">PPERSA_12984</name>
</gene>
<dbReference type="SUPFAM" id="SSF49879">
    <property type="entry name" value="SMAD/FHA domain"/>
    <property type="match status" value="1"/>
</dbReference>
<keyword evidence="4" id="KW-1185">Reference proteome</keyword>
<feature type="region of interest" description="Disordered" evidence="1">
    <location>
        <begin position="199"/>
        <end position="219"/>
    </location>
</feature>
<dbReference type="CDD" id="cd00060">
    <property type="entry name" value="FHA"/>
    <property type="match status" value="1"/>
</dbReference>
<dbReference type="InterPro" id="IPR008984">
    <property type="entry name" value="SMAD_FHA_dom_sf"/>
</dbReference>
<name>A0A0V0R1U4_PSEPJ</name>